<reference evidence="1 2" key="1">
    <citation type="journal article" date="2015" name="Mol. Plant Microbe Interact.">
        <title>Genome, transcriptome, and functional analyses of Penicillium expansum provide new insights into secondary metabolism and pathogenicity.</title>
        <authorList>
            <person name="Ballester A.R."/>
            <person name="Marcet-Houben M."/>
            <person name="Levin E."/>
            <person name="Sela N."/>
            <person name="Selma-Lazaro C."/>
            <person name="Carmona L."/>
            <person name="Wisniewski M."/>
            <person name="Droby S."/>
            <person name="Gonzalez-Candelas L."/>
            <person name="Gabaldon T."/>
        </authorList>
    </citation>
    <scope>NUCLEOTIDE SEQUENCE [LARGE SCALE GENOMIC DNA]</scope>
    <source>
        <strain evidence="1 2">MD-8</strain>
    </source>
</reference>
<dbReference type="HOGENOM" id="CLU_2638821_0_0_1"/>
<protein>
    <submittedName>
        <fullName evidence="1">Uncharacterized protein</fullName>
    </submittedName>
</protein>
<sequence length="77" mass="8988">MINVRDADNCMIFIFSEILRSVRYSRRRRPVKSSRPSRPLSVSRIFLFSVHSTGLSQQLFSTIFSYSVSSFFSLFMP</sequence>
<dbReference type="EMBL" id="JQFZ01000152">
    <property type="protein sequence ID" value="KGO57197.1"/>
    <property type="molecule type" value="Genomic_DNA"/>
</dbReference>
<keyword evidence="2" id="KW-1185">Reference proteome</keyword>
<dbReference type="AlphaFoldDB" id="A0A0A2JP60"/>
<gene>
    <name evidence="1" type="ORF">PEX2_001710</name>
</gene>
<comment type="caution">
    <text evidence="1">The sequence shown here is derived from an EMBL/GenBank/DDBJ whole genome shotgun (WGS) entry which is preliminary data.</text>
</comment>
<accession>A0A0A2JP60</accession>
<organism evidence="1 2">
    <name type="scientific">Penicillium expansum</name>
    <name type="common">Blue mold rot fungus</name>
    <dbReference type="NCBI Taxonomy" id="27334"/>
    <lineage>
        <taxon>Eukaryota</taxon>
        <taxon>Fungi</taxon>
        <taxon>Dikarya</taxon>
        <taxon>Ascomycota</taxon>
        <taxon>Pezizomycotina</taxon>
        <taxon>Eurotiomycetes</taxon>
        <taxon>Eurotiomycetidae</taxon>
        <taxon>Eurotiales</taxon>
        <taxon>Aspergillaceae</taxon>
        <taxon>Penicillium</taxon>
    </lineage>
</organism>
<name>A0A0A2JP60_PENEN</name>
<evidence type="ECO:0000313" key="1">
    <source>
        <dbReference type="EMBL" id="KGO57197.1"/>
    </source>
</evidence>
<dbReference type="Proteomes" id="UP000030143">
    <property type="component" value="Unassembled WGS sequence"/>
</dbReference>
<evidence type="ECO:0000313" key="2">
    <source>
        <dbReference type="Proteomes" id="UP000030143"/>
    </source>
</evidence>
<dbReference type="GeneID" id="27672868"/>
<dbReference type="RefSeq" id="XP_016598885.1">
    <property type="nucleotide sequence ID" value="XM_016737449.1"/>
</dbReference>
<proteinExistence type="predicted"/>
<dbReference type="VEuPathDB" id="FungiDB:PEXP_074180"/>